<dbReference type="GeneID" id="80018714"/>
<evidence type="ECO:0000313" key="2">
    <source>
        <dbReference type="EMBL" id="AON97437.1"/>
    </source>
</evidence>
<evidence type="ECO:0000256" key="1">
    <source>
        <dbReference type="SAM" id="MobiDB-lite"/>
    </source>
</evidence>
<name>A0A1C9EI51_9CAUD</name>
<organism evidence="2 3">
    <name type="scientific">Rhodococcus phage ChewyVIII</name>
    <dbReference type="NCBI Taxonomy" id="1887657"/>
    <lineage>
        <taxon>Viruses</taxon>
        <taxon>Duplodnaviria</taxon>
        <taxon>Heunggongvirae</taxon>
        <taxon>Uroviricota</taxon>
        <taxon>Caudoviricetes</taxon>
        <taxon>Chewyvirus</taxon>
        <taxon>Chewyvirus chewyVIII</taxon>
    </lineage>
</organism>
<reference evidence="3" key="1">
    <citation type="submission" date="2016-07" db="EMBL/GenBank/DDBJ databases">
        <authorList>
            <person name="Florea S."/>
            <person name="Webb J.S."/>
            <person name="Jaromczyk J."/>
            <person name="Schardl C.L."/>
        </authorList>
    </citation>
    <scope>NUCLEOTIDE SEQUENCE [LARGE SCALE GENOMIC DNA]</scope>
</reference>
<accession>A0A1C9EI51</accession>
<dbReference type="RefSeq" id="YP_010754131.1">
    <property type="nucleotide sequence ID" value="NC_073456.1"/>
</dbReference>
<protein>
    <submittedName>
        <fullName evidence="2">HTH DNA binding protein</fullName>
    </submittedName>
</protein>
<keyword evidence="3" id="KW-1185">Reference proteome</keyword>
<evidence type="ECO:0000313" key="3">
    <source>
        <dbReference type="Proteomes" id="UP000221751"/>
    </source>
</evidence>
<dbReference type="GO" id="GO:0003677">
    <property type="term" value="F:DNA binding"/>
    <property type="evidence" value="ECO:0007669"/>
    <property type="project" value="InterPro"/>
</dbReference>
<dbReference type="Gene3D" id="1.10.260.40">
    <property type="entry name" value="lambda repressor-like DNA-binding domains"/>
    <property type="match status" value="1"/>
</dbReference>
<dbReference type="Proteomes" id="UP000221751">
    <property type="component" value="Segment"/>
</dbReference>
<dbReference type="InterPro" id="IPR010982">
    <property type="entry name" value="Lambda_DNA-bd_dom_sf"/>
</dbReference>
<gene>
    <name evidence="2" type="primary">14</name>
    <name evidence="2" type="ORF">SEA_CHEWYVIII_14</name>
</gene>
<sequence length="257" mass="29052">MVVAMTTTERPNPSKLVQGLQELTETARSGKEFTAGLRDLGLDLETSDRRALATAMDKLRFDGDSWLLEEGESSAVNFRGKSRHLRHVLFEIVYGELETRTILVQFAGKAGSVNPIHQRVPESGEPARRLHRDYQRGQRKIPVSKRSAPSTTIDMAISERIENARKAKRYSRSFTAKLLGIDYQRYMKIINNQLRNWKAEELVMAVRSLDIDPKFLLSPPKPSKTDPAYGEGKGLVSGSPATRTDYRDRGQWEPEHA</sequence>
<feature type="region of interest" description="Disordered" evidence="1">
    <location>
        <begin position="215"/>
        <end position="257"/>
    </location>
</feature>
<proteinExistence type="predicted"/>
<dbReference type="KEGG" id="vg:80018714"/>
<dbReference type="SUPFAM" id="SSF47413">
    <property type="entry name" value="lambda repressor-like DNA-binding domains"/>
    <property type="match status" value="1"/>
</dbReference>
<dbReference type="EMBL" id="KX557288">
    <property type="protein sequence ID" value="AON97437.1"/>
    <property type="molecule type" value="Genomic_DNA"/>
</dbReference>
<feature type="compositionally biased region" description="Basic and acidic residues" evidence="1">
    <location>
        <begin position="244"/>
        <end position="257"/>
    </location>
</feature>